<name>A0A410H290_9GAMM</name>
<feature type="coiled-coil region" evidence="1">
    <location>
        <begin position="298"/>
        <end position="325"/>
    </location>
</feature>
<sequence length="409" mass="47436">MYDDYDYKLTEKRIKFEFIQEDDISIYPWEVGRFINDLNTNYYKFELLNSISTALINDIDPQNIIILNKSLPLHKNYTHLDVIDAKNNGLSFIYEIGAMHSLSPSLEIAELSAALDLFRSFNSRLHGANHQPLSLKKLTALYESIKQNGIHSAPKAMLELVAKKKTKKKELPSFEKSILDFNSKIEGVVNQFKLSKLIDINDTEKNYPKDFPKGLPKKFFNYFEFLFIKLHRPVVLLKEEDQFRVLGRSLVNKSSKRIKGLELIEMPRNSPLRGIFEGGAAVYRTIQEEKRANELHEYEKKDRQLALKERALALEEQKARFLENRSIAAEKMKQEKLKTDALQKLNLELTEISEKSDVTSHEKLGNQYHEMQVKSLLKMVDNQTYSTINSKGFKLLPEKTEIKTIDITV</sequence>
<keyword evidence="1" id="KW-0175">Coiled coil</keyword>
<dbReference type="Proteomes" id="UP000285478">
    <property type="component" value="Chromosome"/>
</dbReference>
<dbReference type="KEGG" id="htr:EPV75_04725"/>
<gene>
    <name evidence="2" type="ORF">EPV75_04725</name>
</gene>
<evidence type="ECO:0000313" key="2">
    <source>
        <dbReference type="EMBL" id="QAB15024.1"/>
    </source>
</evidence>
<keyword evidence="3" id="KW-1185">Reference proteome</keyword>
<dbReference type="AlphaFoldDB" id="A0A410H290"/>
<dbReference type="RefSeq" id="WP_128384626.1">
    <property type="nucleotide sequence ID" value="NZ_CP035033.1"/>
</dbReference>
<organism evidence="2 3">
    <name type="scientific">Hydrogenovibrio thermophilus</name>
    <dbReference type="NCBI Taxonomy" id="265883"/>
    <lineage>
        <taxon>Bacteria</taxon>
        <taxon>Pseudomonadati</taxon>
        <taxon>Pseudomonadota</taxon>
        <taxon>Gammaproteobacteria</taxon>
        <taxon>Thiotrichales</taxon>
        <taxon>Piscirickettsiaceae</taxon>
        <taxon>Hydrogenovibrio</taxon>
    </lineage>
</organism>
<reference evidence="2 3" key="1">
    <citation type="journal article" date="2018" name="Environ. Microbiol.">
        <title>Genomes of ubiquitous marine and hypersaline Hydrogenovibrio, Thiomicrorhabdus and Thiomicrospira spp. encode a diversity of mechanisms to sustain chemolithoautotrophy in heterogeneous environments.</title>
        <authorList>
            <person name="Scott K.M."/>
            <person name="Williams J."/>
            <person name="Porter C.M.B."/>
            <person name="Russel S."/>
            <person name="Harmer T.L."/>
            <person name="Paul J.H."/>
            <person name="Antonen K.M."/>
            <person name="Bridges M.K."/>
            <person name="Camper G.J."/>
            <person name="Campla C.K."/>
            <person name="Casella L.G."/>
            <person name="Chase E."/>
            <person name="Conrad J.W."/>
            <person name="Cruz M.C."/>
            <person name="Dunlap D.S."/>
            <person name="Duran L."/>
            <person name="Fahsbender E.M."/>
            <person name="Goldsmith D.B."/>
            <person name="Keeley R.F."/>
            <person name="Kondoff M.R."/>
            <person name="Kussy B.I."/>
            <person name="Lane M.K."/>
            <person name="Lawler S."/>
            <person name="Leigh B.A."/>
            <person name="Lewis C."/>
            <person name="Lostal L.M."/>
            <person name="Marking D."/>
            <person name="Mancera P.A."/>
            <person name="McClenthan E.C."/>
            <person name="McIntyre E.A."/>
            <person name="Mine J.A."/>
            <person name="Modi S."/>
            <person name="Moore B.D."/>
            <person name="Morgan W.A."/>
            <person name="Nelson K.M."/>
            <person name="Nguyen K.N."/>
            <person name="Ogburn N."/>
            <person name="Parrino D.G."/>
            <person name="Pedapudi A.D."/>
            <person name="Pelham R.P."/>
            <person name="Preece A.M."/>
            <person name="Rampersad E.A."/>
            <person name="Richardson J.C."/>
            <person name="Rodgers C.M."/>
            <person name="Schaffer B.L."/>
            <person name="Sheridan N.E."/>
            <person name="Solone M.R."/>
            <person name="Staley Z.R."/>
            <person name="Tabuchi M."/>
            <person name="Waide R.J."/>
            <person name="Wanjugi P.W."/>
            <person name="Young S."/>
            <person name="Clum A."/>
            <person name="Daum C."/>
            <person name="Huntemann M."/>
            <person name="Ivanova N."/>
            <person name="Kyrpides N."/>
            <person name="Mikhailova N."/>
            <person name="Palaniappan K."/>
            <person name="Pillay M."/>
            <person name="Reddy T.B.K."/>
            <person name="Shapiro N."/>
            <person name="Stamatis D."/>
            <person name="Varghese N."/>
            <person name="Woyke T."/>
            <person name="Boden R."/>
            <person name="Freyermuth S.K."/>
            <person name="Kerfeld C.A."/>
        </authorList>
    </citation>
    <scope>NUCLEOTIDE SEQUENCE [LARGE SCALE GENOMIC DNA]</scope>
    <source>
        <strain evidence="2 3">JR-2</strain>
    </source>
</reference>
<protein>
    <submittedName>
        <fullName evidence="2">Uncharacterized protein</fullName>
    </submittedName>
</protein>
<evidence type="ECO:0000313" key="3">
    <source>
        <dbReference type="Proteomes" id="UP000285478"/>
    </source>
</evidence>
<evidence type="ECO:0000256" key="1">
    <source>
        <dbReference type="SAM" id="Coils"/>
    </source>
</evidence>
<dbReference type="EMBL" id="CP035033">
    <property type="protein sequence ID" value="QAB15024.1"/>
    <property type="molecule type" value="Genomic_DNA"/>
</dbReference>
<proteinExistence type="predicted"/>
<accession>A0A410H290</accession>